<dbReference type="NCBIfam" id="NF045664">
    <property type="entry name" value="XdhC_rel_AOR"/>
    <property type="match status" value="1"/>
</dbReference>
<protein>
    <submittedName>
        <fullName evidence="3">Xanthine dehydrogenase</fullName>
    </submittedName>
</protein>
<dbReference type="Proteomes" id="UP001053296">
    <property type="component" value="Chromosome"/>
</dbReference>
<dbReference type="Pfam" id="PF02625">
    <property type="entry name" value="XdhC_CoxI"/>
    <property type="match status" value="1"/>
</dbReference>
<dbReference type="Pfam" id="PF13478">
    <property type="entry name" value="XdhC_C"/>
    <property type="match status" value="1"/>
</dbReference>
<name>A0ABN6ERS1_9BACT</name>
<dbReference type="InterPro" id="IPR027051">
    <property type="entry name" value="XdhC_Rossmann_dom"/>
</dbReference>
<evidence type="ECO:0000259" key="2">
    <source>
        <dbReference type="Pfam" id="PF13478"/>
    </source>
</evidence>
<evidence type="ECO:0000313" key="4">
    <source>
        <dbReference type="Proteomes" id="UP001053296"/>
    </source>
</evidence>
<feature type="domain" description="XdhC Rossmann" evidence="2">
    <location>
        <begin position="185"/>
        <end position="328"/>
    </location>
</feature>
<sequence>MKAFVRSVCELIENGETFTLASVVHSTGSTPRSSGAKMAVRADGSIFGTIGGGLAEGMACKDGKDMIALGDGTTRFMFVDMTQELAANSDMICGGGLSVLLEVVAPDGPCAQAYKSIDTLLRSGSKCVLLSTYTGEDKASGHVIVTADAVGPEMVMTAFKEAAPVFNKTDAAMALAEPFIPPASVYIYGAGHVSLFTAKVTAMIGMRTVVLDDREEFANTDRFPDVDEVRVIDSFDGCCNNMPIDESSCIIIVTRGHLHDRNVLAEALRTNAGYIGMIGSKKKRDKIYDSLLNDGFTQKDIDRCYCPIGLSIGASTPEEIAVSIGAELIQARSR</sequence>
<feature type="domain" description="XdhC- CoxI" evidence="1">
    <location>
        <begin position="12"/>
        <end position="72"/>
    </location>
</feature>
<dbReference type="InterPro" id="IPR052698">
    <property type="entry name" value="MoCofactor_Util/Proc"/>
</dbReference>
<keyword evidence="4" id="KW-1185">Reference proteome</keyword>
<dbReference type="InterPro" id="IPR003777">
    <property type="entry name" value="XdhC_CoxI"/>
</dbReference>
<dbReference type="RefSeq" id="WP_229595371.1">
    <property type="nucleotide sequence ID" value="NZ_AP024485.1"/>
</dbReference>
<accession>A0ABN6ERS1</accession>
<gene>
    <name evidence="3" type="ORF">PSDVSF_12950</name>
</gene>
<organism evidence="3 4">
    <name type="scientific">Pseudodesulfovibrio sediminis</name>
    <dbReference type="NCBI Taxonomy" id="2810563"/>
    <lineage>
        <taxon>Bacteria</taxon>
        <taxon>Pseudomonadati</taxon>
        <taxon>Thermodesulfobacteriota</taxon>
        <taxon>Desulfovibrionia</taxon>
        <taxon>Desulfovibrionales</taxon>
        <taxon>Desulfovibrionaceae</taxon>
    </lineage>
</organism>
<dbReference type="PANTHER" id="PTHR30388:SF6">
    <property type="entry name" value="XANTHINE DEHYDROGENASE SUBUNIT A-RELATED"/>
    <property type="match status" value="1"/>
</dbReference>
<proteinExistence type="predicted"/>
<dbReference type="EMBL" id="AP024485">
    <property type="protein sequence ID" value="BCS88053.1"/>
    <property type="molecule type" value="Genomic_DNA"/>
</dbReference>
<dbReference type="PANTHER" id="PTHR30388">
    <property type="entry name" value="ALDEHYDE OXIDOREDUCTASE MOLYBDENUM COFACTOR ASSEMBLY PROTEIN"/>
    <property type="match status" value="1"/>
</dbReference>
<reference evidence="3" key="1">
    <citation type="journal article" date="2022" name="Arch. Microbiol.">
        <title>Pseudodesulfovibrio sediminis sp. nov., a mesophilic and neutrophilic sulfate-reducing bacterium isolated from sediment of a brackish lake.</title>
        <authorList>
            <person name="Takahashi A."/>
            <person name="Kojima H."/>
            <person name="Watanabe M."/>
            <person name="Fukui M."/>
        </authorList>
    </citation>
    <scope>NUCLEOTIDE SEQUENCE</scope>
    <source>
        <strain evidence="3">SF6</strain>
    </source>
</reference>
<evidence type="ECO:0000313" key="3">
    <source>
        <dbReference type="EMBL" id="BCS88053.1"/>
    </source>
</evidence>
<dbReference type="Gene3D" id="3.40.50.720">
    <property type="entry name" value="NAD(P)-binding Rossmann-like Domain"/>
    <property type="match status" value="1"/>
</dbReference>
<evidence type="ECO:0000259" key="1">
    <source>
        <dbReference type="Pfam" id="PF02625"/>
    </source>
</evidence>